<dbReference type="SUPFAM" id="SSF52540">
    <property type="entry name" value="P-loop containing nucleoside triphosphate hydrolases"/>
    <property type="match status" value="2"/>
</dbReference>
<evidence type="ECO:0000259" key="7">
    <source>
        <dbReference type="PROSITE" id="PS51194"/>
    </source>
</evidence>
<keyword evidence="3" id="KW-0347">Helicase</keyword>
<evidence type="ECO:0000256" key="1">
    <source>
        <dbReference type="ARBA" id="ARBA00022741"/>
    </source>
</evidence>
<accession>A0A7W7Z1B1</accession>
<evidence type="ECO:0000259" key="6">
    <source>
        <dbReference type="PROSITE" id="PS51192"/>
    </source>
</evidence>
<dbReference type="InterPro" id="IPR057342">
    <property type="entry name" value="DEXDc_RapA"/>
</dbReference>
<comment type="caution">
    <text evidence="8">The sequence shown here is derived from an EMBL/GenBank/DDBJ whole genome shotgun (WGS) entry which is preliminary data.</text>
</comment>
<dbReference type="InterPro" id="IPR038718">
    <property type="entry name" value="SNF2-like_sf"/>
</dbReference>
<dbReference type="CDD" id="cd18011">
    <property type="entry name" value="DEXDc_RapA"/>
    <property type="match status" value="1"/>
</dbReference>
<protein>
    <recommendedName>
        <fullName evidence="10">SNF2 family DNA or RNA helicase</fullName>
    </recommendedName>
</protein>
<dbReference type="InterPro" id="IPR027417">
    <property type="entry name" value="P-loop_NTPase"/>
</dbReference>
<dbReference type="InterPro" id="IPR001650">
    <property type="entry name" value="Helicase_C-like"/>
</dbReference>
<dbReference type="InterPro" id="IPR014001">
    <property type="entry name" value="Helicase_ATP-bd"/>
</dbReference>
<proteinExistence type="predicted"/>
<dbReference type="Gene3D" id="3.40.50.300">
    <property type="entry name" value="P-loop containing nucleotide triphosphate hydrolases"/>
    <property type="match status" value="1"/>
</dbReference>
<evidence type="ECO:0000313" key="9">
    <source>
        <dbReference type="Proteomes" id="UP000542353"/>
    </source>
</evidence>
<evidence type="ECO:0000313" key="8">
    <source>
        <dbReference type="EMBL" id="MBB5045960.1"/>
    </source>
</evidence>
<reference evidence="8 9" key="1">
    <citation type="submission" date="2020-08" db="EMBL/GenBank/DDBJ databases">
        <title>Genomic Encyclopedia of Type Strains, Phase IV (KMG-IV): sequencing the most valuable type-strain genomes for metagenomic binning, comparative biology and taxonomic classification.</title>
        <authorList>
            <person name="Goeker M."/>
        </authorList>
    </citation>
    <scope>NUCLEOTIDE SEQUENCE [LARGE SCALE GENOMIC DNA]</scope>
    <source>
        <strain evidence="8 9">DSM 12706</strain>
    </source>
</reference>
<dbReference type="PANTHER" id="PTHR10799">
    <property type="entry name" value="SNF2/RAD54 HELICASE FAMILY"/>
    <property type="match status" value="1"/>
</dbReference>
<dbReference type="Pfam" id="PF00271">
    <property type="entry name" value="Helicase_C"/>
    <property type="match status" value="1"/>
</dbReference>
<keyword evidence="2" id="KW-0378">Hydrolase</keyword>
<feature type="coiled-coil region" evidence="5">
    <location>
        <begin position="701"/>
        <end position="728"/>
    </location>
</feature>
<dbReference type="SMART" id="SM00487">
    <property type="entry name" value="DEXDc"/>
    <property type="match status" value="1"/>
</dbReference>
<dbReference type="EMBL" id="JACHIH010000002">
    <property type="protein sequence ID" value="MBB5045960.1"/>
    <property type="molecule type" value="Genomic_DNA"/>
</dbReference>
<evidence type="ECO:0000256" key="4">
    <source>
        <dbReference type="ARBA" id="ARBA00022840"/>
    </source>
</evidence>
<evidence type="ECO:0000256" key="5">
    <source>
        <dbReference type="SAM" id="Coils"/>
    </source>
</evidence>
<keyword evidence="9" id="KW-1185">Reference proteome</keyword>
<dbReference type="PROSITE" id="PS51192">
    <property type="entry name" value="HELICASE_ATP_BIND_1"/>
    <property type="match status" value="1"/>
</dbReference>
<keyword evidence="4" id="KW-0067">ATP-binding</keyword>
<dbReference type="RefSeq" id="WP_184254301.1">
    <property type="nucleotide sequence ID" value="NZ_JACHIH010000002.1"/>
</dbReference>
<keyword evidence="5" id="KW-0175">Coiled coil</keyword>
<dbReference type="AlphaFoldDB" id="A0A7W7Z1B1"/>
<gene>
    <name evidence="8" type="ORF">HNR60_000695</name>
</gene>
<feature type="domain" description="Helicase ATP-binding" evidence="6">
    <location>
        <begin position="170"/>
        <end position="347"/>
    </location>
</feature>
<keyword evidence="1" id="KW-0547">Nucleotide-binding</keyword>
<dbReference type="PROSITE" id="PS51194">
    <property type="entry name" value="HELICASE_CTER"/>
    <property type="match status" value="1"/>
</dbReference>
<dbReference type="Proteomes" id="UP000542353">
    <property type="component" value="Unassembled WGS sequence"/>
</dbReference>
<dbReference type="Gene3D" id="3.40.50.10810">
    <property type="entry name" value="Tandem AAA-ATPase domain"/>
    <property type="match status" value="1"/>
</dbReference>
<dbReference type="GO" id="GO:0016787">
    <property type="term" value="F:hydrolase activity"/>
    <property type="evidence" value="ECO:0007669"/>
    <property type="project" value="UniProtKB-KW"/>
</dbReference>
<dbReference type="Pfam" id="PF00176">
    <property type="entry name" value="SNF2-rel_dom"/>
    <property type="match status" value="1"/>
</dbReference>
<name>A0A7W7Z1B1_9BRAD</name>
<evidence type="ECO:0008006" key="10">
    <source>
        <dbReference type="Google" id="ProtNLM"/>
    </source>
</evidence>
<dbReference type="SMART" id="SM00490">
    <property type="entry name" value="HELICc"/>
    <property type="match status" value="1"/>
</dbReference>
<evidence type="ECO:0000256" key="2">
    <source>
        <dbReference type="ARBA" id="ARBA00022801"/>
    </source>
</evidence>
<dbReference type="GO" id="GO:0004386">
    <property type="term" value="F:helicase activity"/>
    <property type="evidence" value="ECO:0007669"/>
    <property type="project" value="UniProtKB-KW"/>
</dbReference>
<dbReference type="GO" id="GO:0005524">
    <property type="term" value="F:ATP binding"/>
    <property type="evidence" value="ECO:0007669"/>
    <property type="project" value="UniProtKB-KW"/>
</dbReference>
<dbReference type="InterPro" id="IPR049730">
    <property type="entry name" value="SNF2/RAD54-like_C"/>
</dbReference>
<evidence type="ECO:0000256" key="3">
    <source>
        <dbReference type="ARBA" id="ARBA00022806"/>
    </source>
</evidence>
<feature type="domain" description="Helicase C-terminal" evidence="7">
    <location>
        <begin position="515"/>
        <end position="666"/>
    </location>
</feature>
<dbReference type="InterPro" id="IPR000330">
    <property type="entry name" value="SNF2_N"/>
</dbReference>
<dbReference type="CDD" id="cd18793">
    <property type="entry name" value="SF2_C_SNF"/>
    <property type="match status" value="1"/>
</dbReference>
<sequence length="959" mass="107533">MPELIPIDGAWVCRKGDPDNIGIVLRSRTRDDGLKIEVDFGPRGISWLSEEEWGCGLKPGFVVQDVPLSGVRRTLGVGTVIETRELATRQQALVQLHQTGETIWLPFERLRRIMSAALRFKRAEPADDRAPERTALNIIAHALKGWNDATGALDRLDVDPLPHQIALVHHILKSGQTNWIIADDVGLGKTIEVGLLLAGLERRQNVRRILLVVPSGLTRQWKEEMLFKFDRRFLIYGIDFRVSDHREWGLYERAIISLDLAKPRSSEDDGSDLESSFGMLLAAGNWDIVVFDEGHRLARNDRGQSTLRFKLAQALRSKTDSMLLLTGTPHQGDTGKFRNLLALVRPDLRTVIDQIEVNNDVVREIVLRNRKIDTVDIDGNFLFKGLLVKRIEVVHDPDFADMERDLKTYLRTGYQAGENIGGAEGRAVGFVMTIYRKLASSSVAALFISLKGRLARLEDAEAPVDRSLVLDDDDTPDDLHSLPGAAVATQFFDGEIEMVRRLLEKTSKCMRSDKKGDQLLEVVRGLVEQGEKVLIFTEYRATQAFILHKLRSILNGLEPVLIHGGQTADEKRNAVQKFEDVSPVLISTEAGGEGLNMHRNCHVLINYDLPWNPSRISQRIGRLYRYGQQQKVVVFNFQAKDTIDNEIISILIDRVGTIVSEMAKVSSEFSDNDAYAAEIMGELLDRVDISQLLEDARKGQTDRTEERIDAALNEAQKAKEMQDEVLQTIDGLDLKTTIENSFTTEEVARVLKRALPFFGIELASESRDQNFVIRLPADLKGKFPEFGGRTVIPVTTKRRGWRPQTETVLLDFSSSFVEFLISSITASEFEGSYGAFDAVELPHFFAAYLARYQNDQGKTQAERLILIERDSSGVFSTPADLIKQLLIAPTKNAIPATKTAEQRHFELTAARDRAEILMADGLNKFQHPNDLVLLAVGERGVTIEPPQEQEVPLEEPASV</sequence>
<organism evidence="8 9">
    <name type="scientific">Rhodopseudomonas rhenobacensis</name>
    <dbReference type="NCBI Taxonomy" id="87461"/>
    <lineage>
        <taxon>Bacteria</taxon>
        <taxon>Pseudomonadati</taxon>
        <taxon>Pseudomonadota</taxon>
        <taxon>Alphaproteobacteria</taxon>
        <taxon>Hyphomicrobiales</taxon>
        <taxon>Nitrobacteraceae</taxon>
        <taxon>Rhodopseudomonas</taxon>
    </lineage>
</organism>